<evidence type="ECO:0000313" key="3">
    <source>
        <dbReference type="Proteomes" id="UP000663801"/>
    </source>
</evidence>
<accession>A0A939C5P9</accession>
<keyword evidence="1" id="KW-0812">Transmembrane</keyword>
<reference evidence="2" key="1">
    <citation type="submission" date="2021-01" db="EMBL/GenBank/DDBJ databases">
        <title>KCTC 19127 draft genome.</title>
        <authorList>
            <person name="An D."/>
        </authorList>
    </citation>
    <scope>NUCLEOTIDE SEQUENCE</scope>
    <source>
        <strain evidence="2">KCTC 19127</strain>
    </source>
</reference>
<comment type="caution">
    <text evidence="2">The sequence shown here is derived from an EMBL/GenBank/DDBJ whole genome shotgun (WGS) entry which is preliminary data.</text>
</comment>
<protein>
    <submittedName>
        <fullName evidence="2">Uncharacterized protein</fullName>
    </submittedName>
</protein>
<dbReference type="AlphaFoldDB" id="A0A939C5P9"/>
<name>A0A939C5P9_9ACTN</name>
<gene>
    <name evidence="2" type="ORF">JL107_11805</name>
</gene>
<dbReference type="Proteomes" id="UP000663801">
    <property type="component" value="Unassembled WGS sequence"/>
</dbReference>
<keyword evidence="1" id="KW-1133">Transmembrane helix</keyword>
<evidence type="ECO:0000313" key="2">
    <source>
        <dbReference type="EMBL" id="MBM9477134.1"/>
    </source>
</evidence>
<proteinExistence type="predicted"/>
<keyword evidence="3" id="KW-1185">Reference proteome</keyword>
<sequence length="63" mass="6714">MLDAIESWVAGRGYWIQVVVLLAVLLPLCFWLAGVIDRLVERVLGHGDPVRTPAGGAADGGRS</sequence>
<dbReference type="EMBL" id="JAERWL010000009">
    <property type="protein sequence ID" value="MBM9477134.1"/>
    <property type="molecule type" value="Genomic_DNA"/>
</dbReference>
<organism evidence="2 3">
    <name type="scientific">Nakamurella flavida</name>
    <dbReference type="NCBI Taxonomy" id="363630"/>
    <lineage>
        <taxon>Bacteria</taxon>
        <taxon>Bacillati</taxon>
        <taxon>Actinomycetota</taxon>
        <taxon>Actinomycetes</taxon>
        <taxon>Nakamurellales</taxon>
        <taxon>Nakamurellaceae</taxon>
        <taxon>Nakamurella</taxon>
    </lineage>
</organism>
<evidence type="ECO:0000256" key="1">
    <source>
        <dbReference type="SAM" id="Phobius"/>
    </source>
</evidence>
<dbReference type="RefSeq" id="WP_205257226.1">
    <property type="nucleotide sequence ID" value="NZ_BAAAPV010000001.1"/>
</dbReference>
<feature type="transmembrane region" description="Helical" evidence="1">
    <location>
        <begin position="14"/>
        <end position="36"/>
    </location>
</feature>
<keyword evidence="1" id="KW-0472">Membrane</keyword>